<dbReference type="EMBL" id="CAKLPX010000001">
    <property type="protein sequence ID" value="CAH0990539.1"/>
    <property type="molecule type" value="Genomic_DNA"/>
</dbReference>
<dbReference type="RefSeq" id="WP_237443221.1">
    <property type="nucleotide sequence ID" value="NZ_CAKLPX010000001.1"/>
</dbReference>
<organism evidence="1 2">
    <name type="scientific">Sinobacterium norvegicum</name>
    <dbReference type="NCBI Taxonomy" id="1641715"/>
    <lineage>
        <taxon>Bacteria</taxon>
        <taxon>Pseudomonadati</taxon>
        <taxon>Pseudomonadota</taxon>
        <taxon>Gammaproteobacteria</taxon>
        <taxon>Cellvibrionales</taxon>
        <taxon>Spongiibacteraceae</taxon>
        <taxon>Sinobacterium</taxon>
    </lineage>
</organism>
<protein>
    <submittedName>
        <fullName evidence="1">Uncharacterized protein</fullName>
    </submittedName>
</protein>
<keyword evidence="2" id="KW-1185">Reference proteome</keyword>
<accession>A0ABN8EDL8</accession>
<sequence>MIRLSKTLFKALDFASFKAECKIADNIQVQAVKRSERDGIQWLFDSAFIDKKADKVSAIYVNVDAPDDDAFNLTYSAKSSDQWRLVEFCSLDE</sequence>
<comment type="caution">
    <text evidence="1">The sequence shown here is derived from an EMBL/GenBank/DDBJ whole genome shotgun (WGS) entry which is preliminary data.</text>
</comment>
<proteinExistence type="predicted"/>
<evidence type="ECO:0000313" key="2">
    <source>
        <dbReference type="Proteomes" id="UP000838100"/>
    </source>
</evidence>
<name>A0ABN8EDL8_9GAMM</name>
<dbReference type="Proteomes" id="UP000838100">
    <property type="component" value="Unassembled WGS sequence"/>
</dbReference>
<gene>
    <name evidence="1" type="ORF">SIN8267_00631</name>
</gene>
<evidence type="ECO:0000313" key="1">
    <source>
        <dbReference type="EMBL" id="CAH0990539.1"/>
    </source>
</evidence>
<reference evidence="1" key="1">
    <citation type="submission" date="2021-12" db="EMBL/GenBank/DDBJ databases">
        <authorList>
            <person name="Rodrigo-Torres L."/>
            <person name="Arahal R. D."/>
            <person name="Lucena T."/>
        </authorList>
    </citation>
    <scope>NUCLEOTIDE SEQUENCE</scope>
    <source>
        <strain evidence="1">CECT 8267</strain>
    </source>
</reference>